<organism evidence="1 2">
    <name type="scientific">Mesohalobacter halotolerans</name>
    <dbReference type="NCBI Taxonomy" id="1883405"/>
    <lineage>
        <taxon>Bacteria</taxon>
        <taxon>Pseudomonadati</taxon>
        <taxon>Bacteroidota</taxon>
        <taxon>Flavobacteriia</taxon>
        <taxon>Flavobacteriales</taxon>
        <taxon>Flavobacteriaceae</taxon>
        <taxon>Mesohalobacter</taxon>
    </lineage>
</organism>
<dbReference type="InterPro" id="IPR012338">
    <property type="entry name" value="Beta-lactam/transpept-like"/>
</dbReference>
<accession>A0A4U5TPE2</accession>
<dbReference type="SUPFAM" id="SSF56601">
    <property type="entry name" value="beta-lactamase/transpeptidase-like"/>
    <property type="match status" value="1"/>
</dbReference>
<gene>
    <name evidence="1" type="ORF">FCN74_07295</name>
</gene>
<sequence>MSKFVMAQFDDREKLLTMTQNKTFEVNKNLVIALGWHIVKQPNRDQLLWHNGGTGDYTSSIAIDLKNQKAVIILSNVSAFHPRQSNIDKLTFEILKDL</sequence>
<dbReference type="Proteomes" id="UP000306552">
    <property type="component" value="Unassembled WGS sequence"/>
</dbReference>
<proteinExistence type="predicted"/>
<evidence type="ECO:0000313" key="2">
    <source>
        <dbReference type="Proteomes" id="UP000306552"/>
    </source>
</evidence>
<evidence type="ECO:0000313" key="1">
    <source>
        <dbReference type="EMBL" id="TKS55833.1"/>
    </source>
</evidence>
<dbReference type="Gene3D" id="3.40.710.10">
    <property type="entry name" value="DD-peptidase/beta-lactamase superfamily"/>
    <property type="match status" value="1"/>
</dbReference>
<protein>
    <submittedName>
        <fullName evidence="1">Beta-lactamase family protein</fullName>
    </submittedName>
</protein>
<keyword evidence="2" id="KW-1185">Reference proteome</keyword>
<comment type="caution">
    <text evidence="1">The sequence shown here is derived from an EMBL/GenBank/DDBJ whole genome shotgun (WGS) entry which is preliminary data.</text>
</comment>
<name>A0A4U5TPE2_9FLAO</name>
<reference evidence="1 2" key="1">
    <citation type="submission" date="2019-04" db="EMBL/GenBank/DDBJ databases">
        <title>Psychroflexus halotolerans sp. nov., isolated from a marine solar saltern.</title>
        <authorList>
            <person name="Feng X."/>
        </authorList>
    </citation>
    <scope>NUCLEOTIDE SEQUENCE [LARGE SCALE GENOMIC DNA]</scope>
    <source>
        <strain evidence="1 2">WDS2C27</strain>
    </source>
</reference>
<dbReference type="OrthoDB" id="9793489at2"/>
<dbReference type="AlphaFoldDB" id="A0A4U5TPE2"/>
<dbReference type="EMBL" id="SWMU01000003">
    <property type="protein sequence ID" value="TKS55833.1"/>
    <property type="molecule type" value="Genomic_DNA"/>
</dbReference>